<evidence type="ECO:0008006" key="3">
    <source>
        <dbReference type="Google" id="ProtNLM"/>
    </source>
</evidence>
<comment type="caution">
    <text evidence="1">The sequence shown here is derived from an EMBL/GenBank/DDBJ whole genome shotgun (WGS) entry which is preliminary data.</text>
</comment>
<dbReference type="InterPro" id="IPR046732">
    <property type="entry name" value="DUF6624"/>
</dbReference>
<dbReference type="InterPro" id="IPR011990">
    <property type="entry name" value="TPR-like_helical_dom_sf"/>
</dbReference>
<name>A0A6N9NM34_9FLAO</name>
<organism evidence="1 2">
    <name type="scientific">Acidiluteibacter ferrifornacis</name>
    <dbReference type="NCBI Taxonomy" id="2692424"/>
    <lineage>
        <taxon>Bacteria</taxon>
        <taxon>Pseudomonadati</taxon>
        <taxon>Bacteroidota</taxon>
        <taxon>Flavobacteriia</taxon>
        <taxon>Flavobacteriales</taxon>
        <taxon>Cryomorphaceae</taxon>
        <taxon>Acidiluteibacter</taxon>
    </lineage>
</organism>
<sequence>MKQFSLHVCLILSINLFSQNSDPSPADLHLKSGQLIDAILLYDSIYNIDPNNRLNTYNYACAYALMGNTDSAFKYLHIATDSDSMVQALNDPDFYFLIDDNRWTEFENQMIAKIEAKHQKYANPELSKELWRMKIKDQAFYYHLKLADKQNGMGSPIIKALWELKHLINDENLDRIEEIIAEIGWPKRSAVGGSAAQTVFLIIQHADLETQKKYLPIMKEAANEKEASWSSLALLIDRIEMREGRPQIYGSQISRDQEGNYKVFEMIEPEYVNQRRKEVGLPPLENYVKNWGITWEVEQKTK</sequence>
<dbReference type="AlphaFoldDB" id="A0A6N9NM34"/>
<dbReference type="EMBL" id="WWNE01000007">
    <property type="protein sequence ID" value="NBG66290.1"/>
    <property type="molecule type" value="Genomic_DNA"/>
</dbReference>
<dbReference type="NCBIfam" id="NF047558">
    <property type="entry name" value="TPR_END_plus"/>
    <property type="match status" value="1"/>
</dbReference>
<dbReference type="Proteomes" id="UP000470771">
    <property type="component" value="Unassembled WGS sequence"/>
</dbReference>
<protein>
    <recommendedName>
        <fullName evidence="3">DUF4034 domain-containing protein</fullName>
    </recommendedName>
</protein>
<dbReference type="SUPFAM" id="SSF48452">
    <property type="entry name" value="TPR-like"/>
    <property type="match status" value="1"/>
</dbReference>
<dbReference type="Gene3D" id="1.25.40.10">
    <property type="entry name" value="Tetratricopeptide repeat domain"/>
    <property type="match status" value="1"/>
</dbReference>
<dbReference type="Pfam" id="PF20329">
    <property type="entry name" value="DUF6624"/>
    <property type="match status" value="1"/>
</dbReference>
<evidence type="ECO:0000313" key="1">
    <source>
        <dbReference type="EMBL" id="NBG66290.1"/>
    </source>
</evidence>
<evidence type="ECO:0000313" key="2">
    <source>
        <dbReference type="Proteomes" id="UP000470771"/>
    </source>
</evidence>
<gene>
    <name evidence="1" type="ORF">GQN54_09190</name>
</gene>
<accession>A0A6N9NM34</accession>
<dbReference type="RefSeq" id="WP_160633247.1">
    <property type="nucleotide sequence ID" value="NZ_WWNE01000007.1"/>
</dbReference>
<keyword evidence="2" id="KW-1185">Reference proteome</keyword>
<reference evidence="1 2" key="1">
    <citation type="submission" date="2019-12" db="EMBL/GenBank/DDBJ databases">
        <authorList>
            <person name="Zhao J."/>
        </authorList>
    </citation>
    <scope>NUCLEOTIDE SEQUENCE [LARGE SCALE GENOMIC DNA]</scope>
    <source>
        <strain evidence="1 2">S-15</strain>
    </source>
</reference>
<proteinExistence type="predicted"/>